<proteinExistence type="predicted"/>
<evidence type="ECO:0000256" key="1">
    <source>
        <dbReference type="SAM" id="MobiDB-lite"/>
    </source>
</evidence>
<evidence type="ECO:0000313" key="3">
    <source>
        <dbReference type="Proteomes" id="UP000681340"/>
    </source>
</evidence>
<gene>
    <name evidence="2" type="ORF">Aau02nite_62140</name>
</gene>
<feature type="compositionally biased region" description="Basic and acidic residues" evidence="1">
    <location>
        <begin position="62"/>
        <end position="73"/>
    </location>
</feature>
<feature type="compositionally biased region" description="Low complexity" evidence="1">
    <location>
        <begin position="21"/>
        <end position="30"/>
    </location>
</feature>
<reference evidence="2" key="1">
    <citation type="submission" date="2021-03" db="EMBL/GenBank/DDBJ databases">
        <title>Whole genome shotgun sequence of Actinoplanes auranticolor NBRC 12245.</title>
        <authorList>
            <person name="Komaki H."/>
            <person name="Tamura T."/>
        </authorList>
    </citation>
    <scope>NUCLEOTIDE SEQUENCE</scope>
    <source>
        <strain evidence="2">NBRC 12245</strain>
    </source>
</reference>
<keyword evidence="3" id="KW-1185">Reference proteome</keyword>
<protein>
    <submittedName>
        <fullName evidence="2">Uncharacterized protein</fullName>
    </submittedName>
</protein>
<feature type="region of interest" description="Disordered" evidence="1">
    <location>
        <begin position="44"/>
        <end position="82"/>
    </location>
</feature>
<dbReference type="AlphaFoldDB" id="A0A919SN86"/>
<evidence type="ECO:0000313" key="2">
    <source>
        <dbReference type="EMBL" id="GIM74676.1"/>
    </source>
</evidence>
<feature type="region of interest" description="Disordered" evidence="1">
    <location>
        <begin position="1"/>
        <end position="30"/>
    </location>
</feature>
<dbReference type="Proteomes" id="UP000681340">
    <property type="component" value="Unassembled WGS sequence"/>
</dbReference>
<comment type="caution">
    <text evidence="2">The sequence shown here is derived from an EMBL/GenBank/DDBJ whole genome shotgun (WGS) entry which is preliminary data.</text>
</comment>
<sequence>MVGAGRAGERERAAQADERAGGQNRGAAQGGLQIHAYSCTEIEGYGAGKQGGNRQAMGAARASDDASPHRRADSVSSAADRP</sequence>
<organism evidence="2 3">
    <name type="scientific">Actinoplanes auranticolor</name>
    <dbReference type="NCBI Taxonomy" id="47988"/>
    <lineage>
        <taxon>Bacteria</taxon>
        <taxon>Bacillati</taxon>
        <taxon>Actinomycetota</taxon>
        <taxon>Actinomycetes</taxon>
        <taxon>Micromonosporales</taxon>
        <taxon>Micromonosporaceae</taxon>
        <taxon>Actinoplanes</taxon>
    </lineage>
</organism>
<feature type="compositionally biased region" description="Basic and acidic residues" evidence="1">
    <location>
        <begin position="7"/>
        <end position="20"/>
    </location>
</feature>
<dbReference type="EMBL" id="BOQL01000052">
    <property type="protein sequence ID" value="GIM74676.1"/>
    <property type="molecule type" value="Genomic_DNA"/>
</dbReference>
<name>A0A919SN86_9ACTN</name>
<accession>A0A919SN86</accession>